<name>A0A4Q8AEE9_9MICC</name>
<evidence type="ECO:0000313" key="4">
    <source>
        <dbReference type="Proteomes" id="UP000292685"/>
    </source>
</evidence>
<dbReference type="RefSeq" id="WP_130450551.1">
    <property type="nucleotide sequence ID" value="NZ_SHLA01000001.1"/>
</dbReference>
<dbReference type="PANTHER" id="PTHR37938">
    <property type="entry name" value="BLL0215 PROTEIN"/>
    <property type="match status" value="1"/>
</dbReference>
<feature type="transmembrane region" description="Helical" evidence="1">
    <location>
        <begin position="21"/>
        <end position="43"/>
    </location>
</feature>
<keyword evidence="1" id="KW-1133">Transmembrane helix</keyword>
<feature type="transmembrane region" description="Helical" evidence="1">
    <location>
        <begin position="55"/>
        <end position="77"/>
    </location>
</feature>
<dbReference type="Pfam" id="PF03703">
    <property type="entry name" value="bPH_2"/>
    <property type="match status" value="1"/>
</dbReference>
<keyword evidence="1" id="KW-0472">Membrane</keyword>
<keyword evidence="4" id="KW-1185">Reference proteome</keyword>
<protein>
    <submittedName>
        <fullName evidence="3">PH (Pleckstrin Homology) domain-containing protein</fullName>
    </submittedName>
</protein>
<dbReference type="PANTHER" id="PTHR37938:SF1">
    <property type="entry name" value="BLL0215 PROTEIN"/>
    <property type="match status" value="1"/>
</dbReference>
<dbReference type="InterPro" id="IPR005182">
    <property type="entry name" value="YdbS-like_PH"/>
</dbReference>
<dbReference type="OrthoDB" id="4966830at2"/>
<sequence length="196" mass="22103">MRIKLGEAERVIVKTRQHRRVLTRPACLLLLLVAATGFGAGWLGRDGLPEWLEDILPIVYPSLLGLCALLILVWSVVPYARWARTWYYLTNRRVLIRTGVGARSLRELPLVLIRELIVRQTMMQRSVGAGHLVMITADGETILENAPGVHKLRELVLDAIEELPRSVMFDGVELETEQQMDWAAPEGRTPDGKPHV</sequence>
<gene>
    <name evidence="3" type="ORF">EV380_1609</name>
</gene>
<reference evidence="3 4" key="1">
    <citation type="submission" date="2019-02" db="EMBL/GenBank/DDBJ databases">
        <title>Sequencing the genomes of 1000 actinobacteria strains.</title>
        <authorList>
            <person name="Klenk H.-P."/>
        </authorList>
    </citation>
    <scope>NUCLEOTIDE SEQUENCE [LARGE SCALE GENOMIC DNA]</scope>
    <source>
        <strain evidence="3 4">DSM 17364</strain>
    </source>
</reference>
<dbReference type="EMBL" id="SHLA01000001">
    <property type="protein sequence ID" value="RZU62023.1"/>
    <property type="molecule type" value="Genomic_DNA"/>
</dbReference>
<accession>A0A4Q8AEE9</accession>
<keyword evidence="1" id="KW-0812">Transmembrane</keyword>
<comment type="caution">
    <text evidence="3">The sequence shown here is derived from an EMBL/GenBank/DDBJ whole genome shotgun (WGS) entry which is preliminary data.</text>
</comment>
<proteinExistence type="predicted"/>
<evidence type="ECO:0000313" key="3">
    <source>
        <dbReference type="EMBL" id="RZU62023.1"/>
    </source>
</evidence>
<organism evidence="3 4">
    <name type="scientific">Zhihengliuella halotolerans</name>
    <dbReference type="NCBI Taxonomy" id="370736"/>
    <lineage>
        <taxon>Bacteria</taxon>
        <taxon>Bacillati</taxon>
        <taxon>Actinomycetota</taxon>
        <taxon>Actinomycetes</taxon>
        <taxon>Micrococcales</taxon>
        <taxon>Micrococcaceae</taxon>
        <taxon>Zhihengliuella</taxon>
    </lineage>
</organism>
<feature type="domain" description="YdbS-like PH" evidence="2">
    <location>
        <begin position="82"/>
        <end position="144"/>
    </location>
</feature>
<evidence type="ECO:0000256" key="1">
    <source>
        <dbReference type="SAM" id="Phobius"/>
    </source>
</evidence>
<evidence type="ECO:0000259" key="2">
    <source>
        <dbReference type="Pfam" id="PF03703"/>
    </source>
</evidence>
<dbReference type="Proteomes" id="UP000292685">
    <property type="component" value="Unassembled WGS sequence"/>
</dbReference>
<dbReference type="AlphaFoldDB" id="A0A4Q8AEE9"/>